<sequence length="151" mass="16402">MDSCNPTSGPTTIVNEETSKPIETLTPTFIPTSSNTAKPSDEPKISYMAFVSVNISNDPEQVSWRIIDAVTKEQLFGYSAGMYNQNMTYSNIFNIETGEWQLQLFRESLAADVTAEIGILNIVTAMIDPVGKLSLVPGTSATTATTTIQLD</sequence>
<dbReference type="KEGG" id="fcy:FRACYDRAFT_271579"/>
<evidence type="ECO:0000313" key="3">
    <source>
        <dbReference type="Proteomes" id="UP000095751"/>
    </source>
</evidence>
<feature type="region of interest" description="Disordered" evidence="1">
    <location>
        <begin position="1"/>
        <end position="40"/>
    </location>
</feature>
<name>A0A1E7ESD0_9STRA</name>
<gene>
    <name evidence="2" type="ORF">FRACYDRAFT_271579</name>
</gene>
<dbReference type="Proteomes" id="UP000095751">
    <property type="component" value="Unassembled WGS sequence"/>
</dbReference>
<organism evidence="2 3">
    <name type="scientific">Fragilariopsis cylindrus CCMP1102</name>
    <dbReference type="NCBI Taxonomy" id="635003"/>
    <lineage>
        <taxon>Eukaryota</taxon>
        <taxon>Sar</taxon>
        <taxon>Stramenopiles</taxon>
        <taxon>Ochrophyta</taxon>
        <taxon>Bacillariophyta</taxon>
        <taxon>Bacillariophyceae</taxon>
        <taxon>Bacillariophycidae</taxon>
        <taxon>Bacillariales</taxon>
        <taxon>Bacillariaceae</taxon>
        <taxon>Fragilariopsis</taxon>
    </lineage>
</organism>
<dbReference type="InParanoid" id="A0A1E7ESD0"/>
<feature type="compositionally biased region" description="Polar residues" evidence="1">
    <location>
        <begin position="1"/>
        <end position="16"/>
    </location>
</feature>
<reference evidence="2 3" key="1">
    <citation type="submission" date="2016-09" db="EMBL/GenBank/DDBJ databases">
        <title>Extensive genetic diversity and differential bi-allelic expression allows diatom success in the polar Southern Ocean.</title>
        <authorList>
            <consortium name="DOE Joint Genome Institute"/>
            <person name="Mock T."/>
            <person name="Otillar R.P."/>
            <person name="Strauss J."/>
            <person name="Dupont C."/>
            <person name="Frickenhaus S."/>
            <person name="Maumus F."/>
            <person name="Mcmullan M."/>
            <person name="Sanges R."/>
            <person name="Schmutz J."/>
            <person name="Toseland A."/>
            <person name="Valas R."/>
            <person name="Veluchamy A."/>
            <person name="Ward B.J."/>
            <person name="Allen A."/>
            <person name="Barry K."/>
            <person name="Falciatore A."/>
            <person name="Ferrante M."/>
            <person name="Fortunato A.E."/>
            <person name="Gloeckner G."/>
            <person name="Gruber A."/>
            <person name="Hipkin R."/>
            <person name="Janech M."/>
            <person name="Kroth P."/>
            <person name="Leese F."/>
            <person name="Lindquist E."/>
            <person name="Lyon B.R."/>
            <person name="Martin J."/>
            <person name="Mayer C."/>
            <person name="Parker M."/>
            <person name="Quesneville H."/>
            <person name="Raymond J."/>
            <person name="Uhlig C."/>
            <person name="Valentin K.U."/>
            <person name="Worden A.Z."/>
            <person name="Armbrust E.V."/>
            <person name="Bowler C."/>
            <person name="Green B."/>
            <person name="Moulton V."/>
            <person name="Van Oosterhout C."/>
            <person name="Grigoriev I."/>
        </authorList>
    </citation>
    <scope>NUCLEOTIDE SEQUENCE [LARGE SCALE GENOMIC DNA]</scope>
    <source>
        <strain evidence="2 3">CCMP1102</strain>
    </source>
</reference>
<feature type="compositionally biased region" description="Polar residues" evidence="1">
    <location>
        <begin position="25"/>
        <end position="38"/>
    </location>
</feature>
<keyword evidence="3" id="KW-1185">Reference proteome</keyword>
<dbReference type="AlphaFoldDB" id="A0A1E7ESD0"/>
<dbReference type="EMBL" id="KV784378">
    <property type="protein sequence ID" value="OEU08782.1"/>
    <property type="molecule type" value="Genomic_DNA"/>
</dbReference>
<evidence type="ECO:0000256" key="1">
    <source>
        <dbReference type="SAM" id="MobiDB-lite"/>
    </source>
</evidence>
<accession>A0A1E7ESD0</accession>
<protein>
    <submittedName>
        <fullName evidence="2">Uncharacterized protein</fullName>
    </submittedName>
</protein>
<proteinExistence type="predicted"/>
<evidence type="ECO:0000313" key="2">
    <source>
        <dbReference type="EMBL" id="OEU08782.1"/>
    </source>
</evidence>